<dbReference type="CDD" id="cd00609">
    <property type="entry name" value="AAT_like"/>
    <property type="match status" value="1"/>
</dbReference>
<proteinExistence type="inferred from homology"/>
<dbReference type="SUPFAM" id="SSF53383">
    <property type="entry name" value="PLP-dependent transferases"/>
    <property type="match status" value="1"/>
</dbReference>
<evidence type="ECO:0000313" key="6">
    <source>
        <dbReference type="Proteomes" id="UP000030598"/>
    </source>
</evidence>
<keyword evidence="5" id="KW-0456">Lyase</keyword>
<dbReference type="Gene3D" id="3.40.640.10">
    <property type="entry name" value="Type I PLP-dependent aspartate aminotransferase-like (Major domain)"/>
    <property type="match status" value="1"/>
</dbReference>
<protein>
    <recommendedName>
        <fullName evidence="3">Aminotransferase</fullName>
        <ecNumber evidence="3">2.6.1.-</ecNumber>
    </recommendedName>
</protein>
<dbReference type="Gene3D" id="3.90.1150.10">
    <property type="entry name" value="Aspartate Aminotransferase, domain 1"/>
    <property type="match status" value="1"/>
</dbReference>
<dbReference type="Pfam" id="PF00155">
    <property type="entry name" value="Aminotran_1_2"/>
    <property type="match status" value="1"/>
</dbReference>
<dbReference type="OrthoDB" id="9813612at2"/>
<dbReference type="EC" id="2.6.1.-" evidence="3"/>
<evidence type="ECO:0000256" key="3">
    <source>
        <dbReference type="RuleBase" id="RU000481"/>
    </source>
</evidence>
<evidence type="ECO:0000259" key="4">
    <source>
        <dbReference type="Pfam" id="PF00155"/>
    </source>
</evidence>
<evidence type="ECO:0000313" key="5">
    <source>
        <dbReference type="EMBL" id="KGF88435.1"/>
    </source>
</evidence>
<dbReference type="eggNOG" id="COG0079">
    <property type="taxonomic scope" value="Bacteria"/>
</dbReference>
<dbReference type="PANTHER" id="PTHR42885">
    <property type="entry name" value="HISTIDINOL-PHOSPHATE AMINOTRANSFERASE-RELATED"/>
    <property type="match status" value="1"/>
</dbReference>
<sequence length="374" mass="43138">MNNSENNDYSKEDMQKSNLKHGGNVYASAKKLNLLPSEIIDSSASLVPFEPPKILIDSLNEVIKNRRFRYYPERNLSDLKEIIAKFHGINADNILPGNGASELITWAGYEASKFGISCIPSPCFVDYERALNCWDSNFIHCELPKNWNNIFPQSFPIHPKGDVIWITNPHNPTGQLWGKNSLEEILKKYKLVICDEAFLSITPYGDKESLIPLTKKYDNLLVLRSLTKIFNIPGLRLGYIIGSSKKLKQWEINRDPWPLNSFAIKAGIDLLSNQKFYLQWISKIHSWINIERERVCAQLSKIENLKVHNSSTNFFLIESKTSLLPNIKYLERKGILLRECTSFRFLNEKWARISLQSPEKNILLCEEIQNSFKK</sequence>
<reference evidence="6" key="1">
    <citation type="journal article" date="2014" name="Sci. Data">
        <title>Genomes of diverse isolates of the marine cyanobacterium Prochlorococcus.</title>
        <authorList>
            <person name="Biller S."/>
            <person name="Berube P."/>
            <person name="Thompson J."/>
            <person name="Kelly L."/>
            <person name="Roggensack S."/>
            <person name="Awad L."/>
            <person name="Roache-Johnson K."/>
            <person name="Ding H."/>
            <person name="Giovannoni S.J."/>
            <person name="Moore L.R."/>
            <person name="Chisholm S.W."/>
        </authorList>
    </citation>
    <scope>NUCLEOTIDE SEQUENCE [LARGE SCALE GENOMIC DNA]</scope>
    <source>
        <strain evidence="6">GP2</strain>
    </source>
</reference>
<comment type="similarity">
    <text evidence="3">Belongs to the class-I pyridoxal-phosphate-dependent aminotransferase family.</text>
</comment>
<dbReference type="InterPro" id="IPR015421">
    <property type="entry name" value="PyrdxlP-dep_Trfase_major"/>
</dbReference>
<dbReference type="InterPro" id="IPR004838">
    <property type="entry name" value="NHTrfase_class1_PyrdxlP-BS"/>
</dbReference>
<accession>A0A0A1ZG74</accession>
<dbReference type="Proteomes" id="UP000030598">
    <property type="component" value="Unassembled WGS sequence"/>
</dbReference>
<keyword evidence="3" id="KW-0032">Aminotransferase</keyword>
<dbReference type="AlphaFoldDB" id="A0A0A1ZG74"/>
<dbReference type="PROSITE" id="PS00105">
    <property type="entry name" value="AA_TRANSFER_CLASS_1"/>
    <property type="match status" value="1"/>
</dbReference>
<keyword evidence="3" id="KW-0808">Transferase</keyword>
<dbReference type="STRING" id="59925.EU91_0368"/>
<dbReference type="PANTHER" id="PTHR42885:SF1">
    <property type="entry name" value="THREONINE-PHOSPHATE DECARBOXYLASE"/>
    <property type="match status" value="1"/>
</dbReference>
<dbReference type="GO" id="GO:0030170">
    <property type="term" value="F:pyridoxal phosphate binding"/>
    <property type="evidence" value="ECO:0007669"/>
    <property type="project" value="InterPro"/>
</dbReference>
<dbReference type="InterPro" id="IPR015422">
    <property type="entry name" value="PyrdxlP-dep_Trfase_small"/>
</dbReference>
<feature type="domain" description="Aminotransferase class I/classII large" evidence="4">
    <location>
        <begin position="48"/>
        <end position="366"/>
    </location>
</feature>
<dbReference type="InterPro" id="IPR015424">
    <property type="entry name" value="PyrdxlP-dep_Trfase"/>
</dbReference>
<dbReference type="GO" id="GO:0016829">
    <property type="term" value="F:lyase activity"/>
    <property type="evidence" value="ECO:0007669"/>
    <property type="project" value="UniProtKB-KW"/>
</dbReference>
<dbReference type="InterPro" id="IPR004839">
    <property type="entry name" value="Aminotransferase_I/II_large"/>
</dbReference>
<dbReference type="RefSeq" id="WP_032523970.1">
    <property type="nucleotide sequence ID" value="NZ_CP138934.1"/>
</dbReference>
<evidence type="ECO:0000256" key="2">
    <source>
        <dbReference type="ARBA" id="ARBA00022898"/>
    </source>
</evidence>
<gene>
    <name evidence="5" type="ORF">EU91_0368</name>
</gene>
<keyword evidence="2" id="KW-0663">Pyridoxal phosphate</keyword>
<dbReference type="GO" id="GO:0008483">
    <property type="term" value="F:transaminase activity"/>
    <property type="evidence" value="ECO:0007669"/>
    <property type="project" value="UniProtKB-KW"/>
</dbReference>
<comment type="caution">
    <text evidence="5">The sequence shown here is derived from an EMBL/GenBank/DDBJ whole genome shotgun (WGS) entry which is preliminary data.</text>
</comment>
<organism evidence="5 6">
    <name type="scientific">Prochlorococcus marinus str. GP2</name>
    <dbReference type="NCBI Taxonomy" id="59925"/>
    <lineage>
        <taxon>Bacteria</taxon>
        <taxon>Bacillati</taxon>
        <taxon>Cyanobacteriota</taxon>
        <taxon>Cyanophyceae</taxon>
        <taxon>Synechococcales</taxon>
        <taxon>Prochlorococcaceae</taxon>
        <taxon>Prochlorococcus</taxon>
    </lineage>
</organism>
<evidence type="ECO:0000256" key="1">
    <source>
        <dbReference type="ARBA" id="ARBA00001933"/>
    </source>
</evidence>
<dbReference type="EMBL" id="JNAH01000003">
    <property type="protein sequence ID" value="KGF88435.1"/>
    <property type="molecule type" value="Genomic_DNA"/>
</dbReference>
<comment type="cofactor">
    <cofactor evidence="1 3">
        <name>pyridoxal 5'-phosphate</name>
        <dbReference type="ChEBI" id="CHEBI:597326"/>
    </cofactor>
</comment>
<name>A0A0A1ZG74_PROMR</name>